<feature type="domain" description="OmpR/PhoB-type" evidence="7">
    <location>
        <begin position="1"/>
        <end position="103"/>
    </location>
</feature>
<dbReference type="InterPro" id="IPR027417">
    <property type="entry name" value="P-loop_NTPase"/>
</dbReference>
<dbReference type="InterPro" id="IPR036388">
    <property type="entry name" value="WH-like_DNA-bd_sf"/>
</dbReference>
<dbReference type="SUPFAM" id="SSF52540">
    <property type="entry name" value="P-loop containing nucleoside triphosphate hydrolases"/>
    <property type="match status" value="1"/>
</dbReference>
<dbReference type="PANTHER" id="PTHR35807:SF1">
    <property type="entry name" value="TRANSCRIPTIONAL REGULATOR REDD"/>
    <property type="match status" value="1"/>
</dbReference>
<accession>A0ABP4I760</accession>
<protein>
    <recommendedName>
        <fullName evidence="7">OmpR/PhoB-type domain-containing protein</fullName>
    </recommendedName>
</protein>
<dbReference type="InterPro" id="IPR011990">
    <property type="entry name" value="TPR-like_helical_dom_sf"/>
</dbReference>
<dbReference type="CDD" id="cd15831">
    <property type="entry name" value="BTAD"/>
    <property type="match status" value="1"/>
</dbReference>
<dbReference type="Gene3D" id="1.25.40.10">
    <property type="entry name" value="Tetratricopeptide repeat domain"/>
    <property type="match status" value="1"/>
</dbReference>
<dbReference type="PANTHER" id="PTHR35807">
    <property type="entry name" value="TRANSCRIPTIONAL REGULATOR REDD-RELATED"/>
    <property type="match status" value="1"/>
</dbReference>
<evidence type="ECO:0000256" key="2">
    <source>
        <dbReference type="ARBA" id="ARBA00023012"/>
    </source>
</evidence>
<comment type="similarity">
    <text evidence="1">Belongs to the AfsR/DnrI/RedD regulatory family.</text>
</comment>
<comment type="caution">
    <text evidence="8">The sequence shown here is derived from an EMBL/GenBank/DDBJ whole genome shotgun (WGS) entry which is preliminary data.</text>
</comment>
<dbReference type="InterPro" id="IPR005158">
    <property type="entry name" value="BTAD"/>
</dbReference>
<dbReference type="SUPFAM" id="SSF46894">
    <property type="entry name" value="C-terminal effector domain of the bipartite response regulators"/>
    <property type="match status" value="1"/>
</dbReference>
<dbReference type="RefSeq" id="WP_344324406.1">
    <property type="nucleotide sequence ID" value="NZ_BAAAKJ010000017.1"/>
</dbReference>
<evidence type="ECO:0000313" key="9">
    <source>
        <dbReference type="Proteomes" id="UP001499863"/>
    </source>
</evidence>
<keyword evidence="5" id="KW-0804">Transcription</keyword>
<dbReference type="Proteomes" id="UP001499863">
    <property type="component" value="Unassembled WGS sequence"/>
</dbReference>
<dbReference type="EMBL" id="BAAAKJ010000017">
    <property type="protein sequence ID" value="GAA1383236.1"/>
    <property type="molecule type" value="Genomic_DNA"/>
</dbReference>
<dbReference type="Pfam" id="PF00486">
    <property type="entry name" value="Trans_reg_C"/>
    <property type="match status" value="1"/>
</dbReference>
<evidence type="ECO:0000256" key="6">
    <source>
        <dbReference type="PROSITE-ProRule" id="PRU01091"/>
    </source>
</evidence>
<reference evidence="9" key="1">
    <citation type="journal article" date="2019" name="Int. J. Syst. Evol. Microbiol.">
        <title>The Global Catalogue of Microorganisms (GCM) 10K type strain sequencing project: providing services to taxonomists for standard genome sequencing and annotation.</title>
        <authorList>
            <consortium name="The Broad Institute Genomics Platform"/>
            <consortium name="The Broad Institute Genome Sequencing Center for Infectious Disease"/>
            <person name="Wu L."/>
            <person name="Ma J."/>
        </authorList>
    </citation>
    <scope>NUCLEOTIDE SEQUENCE [LARGE SCALE GENOMIC DNA]</scope>
    <source>
        <strain evidence="9">JCM 12393</strain>
    </source>
</reference>
<dbReference type="SMART" id="SM00862">
    <property type="entry name" value="Trans_reg_C"/>
    <property type="match status" value="1"/>
</dbReference>
<keyword evidence="9" id="KW-1185">Reference proteome</keyword>
<gene>
    <name evidence="8" type="ORF">GCM10009639_03300</name>
</gene>
<proteinExistence type="inferred from homology"/>
<dbReference type="SMART" id="SM01043">
    <property type="entry name" value="BTAD"/>
    <property type="match status" value="1"/>
</dbReference>
<feature type="DNA-binding region" description="OmpR/PhoB-type" evidence="6">
    <location>
        <begin position="1"/>
        <end position="103"/>
    </location>
</feature>
<dbReference type="Pfam" id="PF03704">
    <property type="entry name" value="BTAD"/>
    <property type="match status" value="1"/>
</dbReference>
<evidence type="ECO:0000256" key="1">
    <source>
        <dbReference type="ARBA" id="ARBA00005820"/>
    </source>
</evidence>
<keyword evidence="3" id="KW-0805">Transcription regulation</keyword>
<dbReference type="PROSITE" id="PS51755">
    <property type="entry name" value="OMPR_PHOB"/>
    <property type="match status" value="1"/>
</dbReference>
<evidence type="ECO:0000259" key="7">
    <source>
        <dbReference type="PROSITE" id="PS51755"/>
    </source>
</evidence>
<evidence type="ECO:0000313" key="8">
    <source>
        <dbReference type="EMBL" id="GAA1383236.1"/>
    </source>
</evidence>
<dbReference type="Gene3D" id="1.10.10.10">
    <property type="entry name" value="Winged helix-like DNA-binding domain superfamily/Winged helix DNA-binding domain"/>
    <property type="match status" value="1"/>
</dbReference>
<dbReference type="InterPro" id="IPR001867">
    <property type="entry name" value="OmpR/PhoB-type_DNA-bd"/>
</dbReference>
<evidence type="ECO:0000256" key="4">
    <source>
        <dbReference type="ARBA" id="ARBA00023125"/>
    </source>
</evidence>
<organism evidence="8 9">
    <name type="scientific">Kitasatospora putterlickiae</name>
    <dbReference type="NCBI Taxonomy" id="221725"/>
    <lineage>
        <taxon>Bacteria</taxon>
        <taxon>Bacillati</taxon>
        <taxon>Actinomycetota</taxon>
        <taxon>Actinomycetes</taxon>
        <taxon>Kitasatosporales</taxon>
        <taxon>Streptomycetaceae</taxon>
        <taxon>Kitasatospora</taxon>
    </lineage>
</organism>
<name>A0ABP4I760_9ACTN</name>
<sequence length="615" mass="65525">MAVGFGILGPLRVLENGRELDPGSRKQQILLAALLSHANTRLSAEALVEALWDDAPPRTARKNLQVYVCGLRRLVGAEPGGGPEPAAPVVRISHQAGGYVLHTPEDGLDALRFERRARSGALAGALALWRGPALDGFRDVPLIDAAARRLDRRHLAVFEDWLDAELAAGRGAVTIERVTEAAQRDPLRERLRMLQMTALCQAGRRSEALAVYDELRQSLAQELGLPPSPALARFYRELLCDAGPVLPRPAAPAAPAVLAAPSGDPAPAPPPQLLPTDPPAFTGHAAAVRRLTEVLTGGTGRLAVLTGPLGAGKTALAVHTAHRLGERFPDGRLFVRLRGDDGRLRPLEDVLRQLLAAAAPAGRGEPPGPAHRSDPRWAWQLWLTGRRALVVVDDARRESEVRPLLPEAGESAVVVTARPRLIGLEGAHRFSLPPFAVDEAVEFLGRTIGAERVEADRESAARIVRAAGLLPLGVRLVADRLAFLRHVPLSEYGARLTGGRALLDELCGGDPLVRVRLAGSVGELPEAGHRAVLRLGLLAHPVFTLEQAATVLDCDPGAAARTLEDLLEASLLTVAGPDGAEGPGAAVRFAMPALLYAYARERAAKAAERVPVRQR</sequence>
<evidence type="ECO:0000256" key="3">
    <source>
        <dbReference type="ARBA" id="ARBA00023015"/>
    </source>
</evidence>
<keyword evidence="2" id="KW-0902">Two-component regulatory system</keyword>
<dbReference type="SUPFAM" id="SSF48452">
    <property type="entry name" value="TPR-like"/>
    <property type="match status" value="1"/>
</dbReference>
<dbReference type="Gene3D" id="3.40.50.300">
    <property type="entry name" value="P-loop containing nucleotide triphosphate hydrolases"/>
    <property type="match status" value="1"/>
</dbReference>
<keyword evidence="4 6" id="KW-0238">DNA-binding</keyword>
<dbReference type="InterPro" id="IPR051677">
    <property type="entry name" value="AfsR-DnrI-RedD_regulator"/>
</dbReference>
<dbReference type="InterPro" id="IPR016032">
    <property type="entry name" value="Sig_transdc_resp-reg_C-effctor"/>
</dbReference>
<evidence type="ECO:0000256" key="5">
    <source>
        <dbReference type="ARBA" id="ARBA00023163"/>
    </source>
</evidence>